<dbReference type="Ensembl" id="ENSCINT00000030803.1">
    <property type="protein sequence ID" value="ENSCINP00000032818.1"/>
    <property type="gene ID" value="ENSCING00000019288.1"/>
</dbReference>
<protein>
    <submittedName>
        <fullName evidence="1">Uncharacterized protein</fullName>
    </submittedName>
</protein>
<reference evidence="1" key="2">
    <citation type="submission" date="2025-08" db="UniProtKB">
        <authorList>
            <consortium name="Ensembl"/>
        </authorList>
    </citation>
    <scope>IDENTIFICATION</scope>
</reference>
<reference evidence="1" key="3">
    <citation type="submission" date="2025-09" db="UniProtKB">
        <authorList>
            <consortium name="Ensembl"/>
        </authorList>
    </citation>
    <scope>IDENTIFICATION</scope>
</reference>
<dbReference type="Proteomes" id="UP000008144">
    <property type="component" value="Unassembled WGS sequence"/>
</dbReference>
<accession>H2XT34</accession>
<organism evidence="1 2">
    <name type="scientific">Ciona intestinalis</name>
    <name type="common">Transparent sea squirt</name>
    <name type="synonym">Ascidia intestinalis</name>
    <dbReference type="NCBI Taxonomy" id="7719"/>
    <lineage>
        <taxon>Eukaryota</taxon>
        <taxon>Metazoa</taxon>
        <taxon>Chordata</taxon>
        <taxon>Tunicata</taxon>
        <taxon>Ascidiacea</taxon>
        <taxon>Phlebobranchia</taxon>
        <taxon>Cionidae</taxon>
        <taxon>Ciona</taxon>
    </lineage>
</organism>
<dbReference type="AlphaFoldDB" id="H2XT34"/>
<dbReference type="InParanoid" id="H2XT34"/>
<reference evidence="2" key="1">
    <citation type="journal article" date="2002" name="Science">
        <title>The draft genome of Ciona intestinalis: insights into chordate and vertebrate origins.</title>
        <authorList>
            <person name="Dehal P."/>
            <person name="Satou Y."/>
            <person name="Campbell R.K."/>
            <person name="Chapman J."/>
            <person name="Degnan B."/>
            <person name="De Tomaso A."/>
            <person name="Davidson B."/>
            <person name="Di Gregorio A."/>
            <person name="Gelpke M."/>
            <person name="Goodstein D.M."/>
            <person name="Harafuji N."/>
            <person name="Hastings K.E."/>
            <person name="Ho I."/>
            <person name="Hotta K."/>
            <person name="Huang W."/>
            <person name="Kawashima T."/>
            <person name="Lemaire P."/>
            <person name="Martinez D."/>
            <person name="Meinertzhagen I.A."/>
            <person name="Necula S."/>
            <person name="Nonaka M."/>
            <person name="Putnam N."/>
            <person name="Rash S."/>
            <person name="Saiga H."/>
            <person name="Satake M."/>
            <person name="Terry A."/>
            <person name="Yamada L."/>
            <person name="Wang H.G."/>
            <person name="Awazu S."/>
            <person name="Azumi K."/>
            <person name="Boore J."/>
            <person name="Branno M."/>
            <person name="Chin-Bow S."/>
            <person name="DeSantis R."/>
            <person name="Doyle S."/>
            <person name="Francino P."/>
            <person name="Keys D.N."/>
            <person name="Haga S."/>
            <person name="Hayashi H."/>
            <person name="Hino K."/>
            <person name="Imai K.S."/>
            <person name="Inaba K."/>
            <person name="Kano S."/>
            <person name="Kobayashi K."/>
            <person name="Kobayashi M."/>
            <person name="Lee B.I."/>
            <person name="Makabe K.W."/>
            <person name="Manohar C."/>
            <person name="Matassi G."/>
            <person name="Medina M."/>
            <person name="Mochizuki Y."/>
            <person name="Mount S."/>
            <person name="Morishita T."/>
            <person name="Miura S."/>
            <person name="Nakayama A."/>
            <person name="Nishizaka S."/>
            <person name="Nomoto H."/>
            <person name="Ohta F."/>
            <person name="Oishi K."/>
            <person name="Rigoutsos I."/>
            <person name="Sano M."/>
            <person name="Sasaki A."/>
            <person name="Sasakura Y."/>
            <person name="Shoguchi E."/>
            <person name="Shin-i T."/>
            <person name="Spagnuolo A."/>
            <person name="Stainier D."/>
            <person name="Suzuki M.M."/>
            <person name="Tassy O."/>
            <person name="Takatori N."/>
            <person name="Tokuoka M."/>
            <person name="Yagi K."/>
            <person name="Yoshizaki F."/>
            <person name="Wada S."/>
            <person name="Zhang C."/>
            <person name="Hyatt P.D."/>
            <person name="Larimer F."/>
            <person name="Detter C."/>
            <person name="Doggett N."/>
            <person name="Glavina T."/>
            <person name="Hawkins T."/>
            <person name="Richardson P."/>
            <person name="Lucas S."/>
            <person name="Kohara Y."/>
            <person name="Levine M."/>
            <person name="Satoh N."/>
            <person name="Rokhsar D.S."/>
        </authorList>
    </citation>
    <scope>NUCLEOTIDE SEQUENCE [LARGE SCALE GENOMIC DNA]</scope>
</reference>
<dbReference type="HOGENOM" id="CLU_2454033_0_0_1"/>
<name>H2XT34_CIOIN</name>
<proteinExistence type="predicted"/>
<keyword evidence="2" id="KW-1185">Reference proteome</keyword>
<evidence type="ECO:0000313" key="1">
    <source>
        <dbReference type="Ensembl" id="ENSCINP00000032818.1"/>
    </source>
</evidence>
<evidence type="ECO:0000313" key="2">
    <source>
        <dbReference type="Proteomes" id="UP000008144"/>
    </source>
</evidence>
<sequence>METLSFVPTSPPGSISALDRSPVSVRSCGGVRASLLCCPTFTASRSRLQSSGKCSASYLLRLSACITLRRAVAEPGITNSSLLSCCRTK</sequence>